<keyword evidence="1" id="KW-0862">Zinc</keyword>
<evidence type="ECO:0000256" key="1">
    <source>
        <dbReference type="PROSITE-ProRule" id="PRU00024"/>
    </source>
</evidence>
<gene>
    <name evidence="3" type="ORF">DPMN_122259</name>
</gene>
<dbReference type="PROSITE" id="PS50119">
    <property type="entry name" value="ZF_BBOX"/>
    <property type="match status" value="1"/>
</dbReference>
<dbReference type="GO" id="GO:0008270">
    <property type="term" value="F:zinc ion binding"/>
    <property type="evidence" value="ECO:0007669"/>
    <property type="project" value="UniProtKB-KW"/>
</dbReference>
<dbReference type="AlphaFoldDB" id="A0A9D4GS62"/>
<keyword evidence="4" id="KW-1185">Reference proteome</keyword>
<dbReference type="InterPro" id="IPR000315">
    <property type="entry name" value="Znf_B-box"/>
</dbReference>
<proteinExistence type="predicted"/>
<reference evidence="3" key="2">
    <citation type="submission" date="2020-11" db="EMBL/GenBank/DDBJ databases">
        <authorList>
            <person name="McCartney M.A."/>
            <person name="Auch B."/>
            <person name="Kono T."/>
            <person name="Mallez S."/>
            <person name="Becker A."/>
            <person name="Gohl D.M."/>
            <person name="Silverstein K.A.T."/>
            <person name="Koren S."/>
            <person name="Bechman K.B."/>
            <person name="Herman A."/>
            <person name="Abrahante J.E."/>
            <person name="Garbe J."/>
        </authorList>
    </citation>
    <scope>NUCLEOTIDE SEQUENCE</scope>
    <source>
        <strain evidence="3">Duluth1</strain>
        <tissue evidence="3">Whole animal</tissue>
    </source>
</reference>
<sequence length="418" mass="47381">MDDYACDICEENEICEEAKFYCEKCSKCYCTSCVEHHYQMHKAHKTLRIERLRNWPFGKGIENESEQSQEHKDQKLTQLCEEHDQLLPTACNVFSHQECSKVKLMADNVTDLQPSPDVDTLHEQLIQKETELENNLPSQDKSYKVTGELFNPINVAKKKTRVRHDTEYSVKIDTDSDTCWISGICATTTGELLITDMWNNKLKLLDDNYKVVTHLDFSDKPWSICRVDSSQVAVTVYDNQIHFISVTNGELVEDRTFQLEHSCRGIAHHQGNLYITSGTTLYQYTVNGSLVNKLYHNNVTSCGVSPDGERIYVTSGARDQLITLSKDGAVISKMTDPVLQWNDILPGMHVTNLGQVLVCGGDSNTILQVNRDGTKRRAILATEKSGVVRPTCVYYSKHTNSIIIGMFDNENILVIVLE</sequence>
<keyword evidence="1" id="KW-0863">Zinc-finger</keyword>
<dbReference type="Proteomes" id="UP000828390">
    <property type="component" value="Unassembled WGS sequence"/>
</dbReference>
<keyword evidence="1" id="KW-0479">Metal-binding</keyword>
<dbReference type="Gene3D" id="2.120.10.30">
    <property type="entry name" value="TolB, C-terminal domain"/>
    <property type="match status" value="1"/>
</dbReference>
<name>A0A9D4GS62_DREPO</name>
<evidence type="ECO:0000259" key="2">
    <source>
        <dbReference type="PROSITE" id="PS50119"/>
    </source>
</evidence>
<protein>
    <recommendedName>
        <fullName evidence="2">B box-type domain-containing protein</fullName>
    </recommendedName>
</protein>
<dbReference type="InterPro" id="IPR011042">
    <property type="entry name" value="6-blade_b-propeller_TolB-like"/>
</dbReference>
<dbReference type="EMBL" id="JAIWYP010000005">
    <property type="protein sequence ID" value="KAH3820515.1"/>
    <property type="molecule type" value="Genomic_DNA"/>
</dbReference>
<reference evidence="3" key="1">
    <citation type="journal article" date="2019" name="bioRxiv">
        <title>The Genome of the Zebra Mussel, Dreissena polymorpha: A Resource for Invasive Species Research.</title>
        <authorList>
            <person name="McCartney M.A."/>
            <person name="Auch B."/>
            <person name="Kono T."/>
            <person name="Mallez S."/>
            <person name="Zhang Y."/>
            <person name="Obille A."/>
            <person name="Becker A."/>
            <person name="Abrahante J.E."/>
            <person name="Garbe J."/>
            <person name="Badalamenti J.P."/>
            <person name="Herman A."/>
            <person name="Mangelson H."/>
            <person name="Liachko I."/>
            <person name="Sullivan S."/>
            <person name="Sone E.D."/>
            <person name="Koren S."/>
            <person name="Silverstein K.A.T."/>
            <person name="Beckman K.B."/>
            <person name="Gohl D.M."/>
        </authorList>
    </citation>
    <scope>NUCLEOTIDE SEQUENCE</scope>
    <source>
        <strain evidence="3">Duluth1</strain>
        <tissue evidence="3">Whole animal</tissue>
    </source>
</reference>
<feature type="domain" description="B box-type" evidence="2">
    <location>
        <begin position="8"/>
        <end position="49"/>
    </location>
</feature>
<dbReference type="OrthoDB" id="6162638at2759"/>
<evidence type="ECO:0000313" key="4">
    <source>
        <dbReference type="Proteomes" id="UP000828390"/>
    </source>
</evidence>
<organism evidence="3 4">
    <name type="scientific">Dreissena polymorpha</name>
    <name type="common">Zebra mussel</name>
    <name type="synonym">Mytilus polymorpha</name>
    <dbReference type="NCBI Taxonomy" id="45954"/>
    <lineage>
        <taxon>Eukaryota</taxon>
        <taxon>Metazoa</taxon>
        <taxon>Spiralia</taxon>
        <taxon>Lophotrochozoa</taxon>
        <taxon>Mollusca</taxon>
        <taxon>Bivalvia</taxon>
        <taxon>Autobranchia</taxon>
        <taxon>Heteroconchia</taxon>
        <taxon>Euheterodonta</taxon>
        <taxon>Imparidentia</taxon>
        <taxon>Neoheterodontei</taxon>
        <taxon>Myida</taxon>
        <taxon>Dreissenoidea</taxon>
        <taxon>Dreissenidae</taxon>
        <taxon>Dreissena</taxon>
    </lineage>
</organism>
<dbReference type="SUPFAM" id="SSF63829">
    <property type="entry name" value="Calcium-dependent phosphotriesterase"/>
    <property type="match status" value="1"/>
</dbReference>
<evidence type="ECO:0000313" key="3">
    <source>
        <dbReference type="EMBL" id="KAH3820515.1"/>
    </source>
</evidence>
<comment type="caution">
    <text evidence="3">The sequence shown here is derived from an EMBL/GenBank/DDBJ whole genome shotgun (WGS) entry which is preliminary data.</text>
</comment>
<dbReference type="Gene3D" id="3.30.160.60">
    <property type="entry name" value="Classic Zinc Finger"/>
    <property type="match status" value="1"/>
</dbReference>
<accession>A0A9D4GS62</accession>